<name>A0AAE3ZWT3_9ACTN</name>
<dbReference type="GO" id="GO:0005886">
    <property type="term" value="C:plasma membrane"/>
    <property type="evidence" value="ECO:0007669"/>
    <property type="project" value="UniProtKB-SubCell"/>
</dbReference>
<feature type="domain" description="ABC transmembrane type-1" evidence="8">
    <location>
        <begin position="95"/>
        <end position="292"/>
    </location>
</feature>
<feature type="transmembrane region" description="Helical" evidence="7">
    <location>
        <begin position="273"/>
        <end position="299"/>
    </location>
</feature>
<comment type="caution">
    <text evidence="9">The sequence shown here is derived from an EMBL/GenBank/DDBJ whole genome shotgun (WGS) entry which is preliminary data.</text>
</comment>
<feature type="transmembrane region" description="Helical" evidence="7">
    <location>
        <begin position="134"/>
        <end position="155"/>
    </location>
</feature>
<evidence type="ECO:0000313" key="9">
    <source>
        <dbReference type="EMBL" id="MDR7327256.1"/>
    </source>
</evidence>
<keyword evidence="3" id="KW-1003">Cell membrane</keyword>
<evidence type="ECO:0000259" key="8">
    <source>
        <dbReference type="PROSITE" id="PS50928"/>
    </source>
</evidence>
<keyword evidence="10" id="KW-1185">Reference proteome</keyword>
<evidence type="ECO:0000256" key="6">
    <source>
        <dbReference type="ARBA" id="ARBA00023136"/>
    </source>
</evidence>
<evidence type="ECO:0000256" key="5">
    <source>
        <dbReference type="ARBA" id="ARBA00022989"/>
    </source>
</evidence>
<comment type="subcellular location">
    <subcellularLocation>
        <location evidence="1 7">Cell membrane</location>
        <topology evidence="1 7">Multi-pass membrane protein</topology>
    </subcellularLocation>
</comment>
<accession>A0AAE3ZWT3</accession>
<feature type="transmembrane region" description="Helical" evidence="7">
    <location>
        <begin position="101"/>
        <end position="122"/>
    </location>
</feature>
<dbReference type="PANTHER" id="PTHR43163:SF6">
    <property type="entry name" value="DIPEPTIDE TRANSPORT SYSTEM PERMEASE PROTEIN DPPB-RELATED"/>
    <property type="match status" value="1"/>
</dbReference>
<sequence length="307" mass="32463">MRHVLRRLGTGLVVLWAAATAAYLALLLAPGDVVDRIIGDGADTPEIRAQIVRDWHLDRPEIVQYADYLWRLLRGDLGTSYLLQRPVADVLGEQIPPTLQLAALAGALGVALAVLAAVAGAGDRRPWLRRVLSTAELAVVSTPSFLIGIVLLTVFSFRLGLFPVAGGAGPAALVLPAVTLALPIAGLLGQVLRDGLDRALDEPFVVTARARGLRDRAVLARHALRHALLPAVTLAGWQFGLLLGSAVIVEQVFGRPGVGRVTLDAVLGSDMPVVLAVVVLAAAVHVALNTLADLAYLLIDPRLRRTT</sequence>
<keyword evidence="2 7" id="KW-0813">Transport</keyword>
<dbReference type="InterPro" id="IPR000515">
    <property type="entry name" value="MetI-like"/>
</dbReference>
<dbReference type="EMBL" id="JAVDYC010000001">
    <property type="protein sequence ID" value="MDR7327256.1"/>
    <property type="molecule type" value="Genomic_DNA"/>
</dbReference>
<protein>
    <submittedName>
        <fullName evidence="9">Peptide/nickel transport system permease protein</fullName>
    </submittedName>
</protein>
<evidence type="ECO:0000256" key="3">
    <source>
        <dbReference type="ARBA" id="ARBA00022475"/>
    </source>
</evidence>
<proteinExistence type="inferred from homology"/>
<evidence type="ECO:0000256" key="2">
    <source>
        <dbReference type="ARBA" id="ARBA00022448"/>
    </source>
</evidence>
<reference evidence="9 10" key="1">
    <citation type="submission" date="2023-07" db="EMBL/GenBank/DDBJ databases">
        <title>Sequencing the genomes of 1000 actinobacteria strains.</title>
        <authorList>
            <person name="Klenk H.-P."/>
        </authorList>
    </citation>
    <scope>NUCLEOTIDE SEQUENCE [LARGE SCALE GENOMIC DNA]</scope>
    <source>
        <strain evidence="9 10">DSM 44711</strain>
    </source>
</reference>
<evidence type="ECO:0000256" key="7">
    <source>
        <dbReference type="RuleBase" id="RU363032"/>
    </source>
</evidence>
<feature type="transmembrane region" description="Helical" evidence="7">
    <location>
        <begin position="167"/>
        <end position="188"/>
    </location>
</feature>
<comment type="similarity">
    <text evidence="7">Belongs to the binding-protein-dependent transport system permease family.</text>
</comment>
<dbReference type="PROSITE" id="PS50928">
    <property type="entry name" value="ABC_TM1"/>
    <property type="match status" value="1"/>
</dbReference>
<evidence type="ECO:0000256" key="4">
    <source>
        <dbReference type="ARBA" id="ARBA00022692"/>
    </source>
</evidence>
<feature type="transmembrane region" description="Helical" evidence="7">
    <location>
        <begin position="228"/>
        <end position="253"/>
    </location>
</feature>
<gene>
    <name evidence="9" type="ORF">J2S44_007506</name>
</gene>
<dbReference type="CDD" id="cd06261">
    <property type="entry name" value="TM_PBP2"/>
    <property type="match status" value="1"/>
</dbReference>
<organism evidence="9 10">
    <name type="scientific">Catenuloplanes niger</name>
    <dbReference type="NCBI Taxonomy" id="587534"/>
    <lineage>
        <taxon>Bacteria</taxon>
        <taxon>Bacillati</taxon>
        <taxon>Actinomycetota</taxon>
        <taxon>Actinomycetes</taxon>
        <taxon>Micromonosporales</taxon>
        <taxon>Micromonosporaceae</taxon>
        <taxon>Catenuloplanes</taxon>
    </lineage>
</organism>
<keyword evidence="6 7" id="KW-0472">Membrane</keyword>
<dbReference type="Gene3D" id="1.10.3720.10">
    <property type="entry name" value="MetI-like"/>
    <property type="match status" value="1"/>
</dbReference>
<dbReference type="AlphaFoldDB" id="A0AAE3ZWT3"/>
<keyword evidence="4 7" id="KW-0812">Transmembrane</keyword>
<dbReference type="Pfam" id="PF00528">
    <property type="entry name" value="BPD_transp_1"/>
    <property type="match status" value="1"/>
</dbReference>
<dbReference type="GO" id="GO:0071916">
    <property type="term" value="F:dipeptide transmembrane transporter activity"/>
    <property type="evidence" value="ECO:0007669"/>
    <property type="project" value="TreeGrafter"/>
</dbReference>
<dbReference type="SUPFAM" id="SSF161098">
    <property type="entry name" value="MetI-like"/>
    <property type="match status" value="1"/>
</dbReference>
<keyword evidence="5 7" id="KW-1133">Transmembrane helix</keyword>
<dbReference type="RefSeq" id="WP_310424414.1">
    <property type="nucleotide sequence ID" value="NZ_JAVDYC010000001.1"/>
</dbReference>
<dbReference type="Proteomes" id="UP001183629">
    <property type="component" value="Unassembled WGS sequence"/>
</dbReference>
<evidence type="ECO:0000313" key="10">
    <source>
        <dbReference type="Proteomes" id="UP001183629"/>
    </source>
</evidence>
<evidence type="ECO:0000256" key="1">
    <source>
        <dbReference type="ARBA" id="ARBA00004651"/>
    </source>
</evidence>
<dbReference type="PANTHER" id="PTHR43163">
    <property type="entry name" value="DIPEPTIDE TRANSPORT SYSTEM PERMEASE PROTEIN DPPB-RELATED"/>
    <property type="match status" value="1"/>
</dbReference>
<dbReference type="InterPro" id="IPR035906">
    <property type="entry name" value="MetI-like_sf"/>
</dbReference>